<dbReference type="OrthoDB" id="1905162at2759"/>
<dbReference type="AlphaFoldDB" id="W1P649"/>
<evidence type="ECO:0000313" key="3">
    <source>
        <dbReference type="EMBL" id="ERN02445.1"/>
    </source>
</evidence>
<evidence type="ECO:0000256" key="1">
    <source>
        <dbReference type="SAM" id="SignalP"/>
    </source>
</evidence>
<dbReference type="EMBL" id="KI394634">
    <property type="protein sequence ID" value="ERN02445.1"/>
    <property type="molecule type" value="Genomic_DNA"/>
</dbReference>
<keyword evidence="1" id="KW-0732">Signal</keyword>
<protein>
    <recommendedName>
        <fullName evidence="2">TOD1/MUCI70 glycosyltransferase-like domain-containing protein</fullName>
    </recommendedName>
</protein>
<organism evidence="3 4">
    <name type="scientific">Amborella trichopoda</name>
    <dbReference type="NCBI Taxonomy" id="13333"/>
    <lineage>
        <taxon>Eukaryota</taxon>
        <taxon>Viridiplantae</taxon>
        <taxon>Streptophyta</taxon>
        <taxon>Embryophyta</taxon>
        <taxon>Tracheophyta</taxon>
        <taxon>Spermatophyta</taxon>
        <taxon>Magnoliopsida</taxon>
        <taxon>Amborellales</taxon>
        <taxon>Amborellaceae</taxon>
        <taxon>Amborella</taxon>
    </lineage>
</organism>
<dbReference type="GO" id="GO:0009737">
    <property type="term" value="P:response to abscisic acid"/>
    <property type="evidence" value="ECO:0007669"/>
    <property type="project" value="EnsemblPlants"/>
</dbReference>
<dbReference type="GO" id="GO:0017040">
    <property type="term" value="F:N-acylsphingosine amidohydrolase activity"/>
    <property type="evidence" value="ECO:0007669"/>
    <property type="project" value="EnsemblPlants"/>
</dbReference>
<evidence type="ECO:0000313" key="4">
    <source>
        <dbReference type="Proteomes" id="UP000017836"/>
    </source>
</evidence>
<dbReference type="GO" id="GO:0010118">
    <property type="term" value="P:stomatal movement"/>
    <property type="evidence" value="ECO:0007669"/>
    <property type="project" value="EnsemblPlants"/>
</dbReference>
<gene>
    <name evidence="3" type="ORF">AMTR_s00096p00166410</name>
</gene>
<dbReference type="GO" id="GO:0009860">
    <property type="term" value="P:pollen tube growth"/>
    <property type="evidence" value="ECO:0007669"/>
    <property type="project" value="EnsemblPlants"/>
</dbReference>
<feature type="domain" description="TOD1/MUCI70 glycosyltransferase-like" evidence="2">
    <location>
        <begin position="109"/>
        <end position="400"/>
    </location>
</feature>
<dbReference type="eggNOG" id="ENOG502QQFZ">
    <property type="taxonomic scope" value="Eukaryota"/>
</dbReference>
<dbReference type="GO" id="GO:0090406">
    <property type="term" value="C:pollen tube"/>
    <property type="evidence" value="ECO:0007669"/>
    <property type="project" value="EnsemblPlants"/>
</dbReference>
<reference evidence="4" key="1">
    <citation type="journal article" date="2013" name="Science">
        <title>The Amborella genome and the evolution of flowering plants.</title>
        <authorList>
            <consortium name="Amborella Genome Project"/>
        </authorList>
    </citation>
    <scope>NUCLEOTIDE SEQUENCE [LARGE SCALE GENOMIC DNA]</scope>
</reference>
<sequence>MGFALFLVQSKLLWFSLFSLSISLLALQASLSNQCTSNEPQPSDQSQLPLFSYPSTYGAHKYAIPTVRSTCNSSLIFQDYGSVLKEIQDIVRNRRSCSSLRYVSGPGVSFAGNLSSAERNYYFDHNNDQVEVPCGFMKDFPIQNSDKLAMENCKGVVIVSAIFGNHDKIRQPRGLKSETSEIACFFMFIDDRTLKGLNSHNMFMNKTGENKIGAWKMVLVSGELPYNNPAMNGVIPKHLTHRLFPNALYSIWVDAKLQLTVDPLLLLHSLVVRENRDMAISMHPYNVHTMEEAVATARWKKWGDIGSLREQMETYCDNGLRPWTTKKLPYTTDVPDSALILRKHSVGSSLFSCLLFNELEAFNPRDQLGFAYVRDLMKPTIDINMFQNEIFEQVAMEYRHNIKKGSAQVLGGQKTKMADAWGGDMGRCQGYLLEMWGSITNHWS</sequence>
<dbReference type="Gramene" id="ERN02445">
    <property type="protein sequence ID" value="ERN02445"/>
    <property type="gene ID" value="AMTR_s00096p00166410"/>
</dbReference>
<dbReference type="Pfam" id="PF04765">
    <property type="entry name" value="TOD1_MUCI70"/>
    <property type="match status" value="1"/>
</dbReference>
<evidence type="ECO:0000259" key="2">
    <source>
        <dbReference type="Pfam" id="PF04765"/>
    </source>
</evidence>
<dbReference type="PANTHER" id="PTHR12956:SF13">
    <property type="entry name" value="ALKALINE CERAMIDASE TOD1"/>
    <property type="match status" value="1"/>
</dbReference>
<dbReference type="HOGENOM" id="CLU_047191_0_0_1"/>
<accession>W1P649</accession>
<name>W1P649_AMBTC</name>
<dbReference type="PANTHER" id="PTHR12956">
    <property type="entry name" value="ALKALINE CERAMIDASE-RELATED"/>
    <property type="match status" value="1"/>
</dbReference>
<dbReference type="KEGG" id="atr:18430556"/>
<dbReference type="Proteomes" id="UP000017836">
    <property type="component" value="Unassembled WGS sequence"/>
</dbReference>
<keyword evidence="4" id="KW-1185">Reference proteome</keyword>
<proteinExistence type="predicted"/>
<dbReference type="InterPro" id="IPR006852">
    <property type="entry name" value="TOD1_MUCI70"/>
</dbReference>
<feature type="signal peptide" evidence="1">
    <location>
        <begin position="1"/>
        <end position="32"/>
    </location>
</feature>
<dbReference type="STRING" id="13333.W1P649"/>
<dbReference type="OMA" id="SSYGQHK"/>
<dbReference type="GO" id="GO:0005794">
    <property type="term" value="C:Golgi apparatus"/>
    <property type="evidence" value="ECO:0007669"/>
    <property type="project" value="EnsemblPlants"/>
</dbReference>
<dbReference type="InterPro" id="IPR048354">
    <property type="entry name" value="TOD1_MUCI70_glycTrfase_dom"/>
</dbReference>
<feature type="chain" id="PRO_5004807117" description="TOD1/MUCI70 glycosyltransferase-like domain-containing protein" evidence="1">
    <location>
        <begin position="33"/>
        <end position="444"/>
    </location>
</feature>
<dbReference type="GO" id="GO:1902456">
    <property type="term" value="P:regulation of stomatal opening"/>
    <property type="evidence" value="ECO:0007669"/>
    <property type="project" value="EnsemblPlants"/>
</dbReference>
<dbReference type="GO" id="GO:0009992">
    <property type="term" value="P:intracellular water homeostasis"/>
    <property type="evidence" value="ECO:0007669"/>
    <property type="project" value="EnsemblPlants"/>
</dbReference>